<dbReference type="GO" id="GO:0008483">
    <property type="term" value="F:transaminase activity"/>
    <property type="evidence" value="ECO:0007669"/>
    <property type="project" value="UniProtKB-KW"/>
</dbReference>
<dbReference type="Proteomes" id="UP000027665">
    <property type="component" value="Unassembled WGS sequence"/>
</dbReference>
<protein>
    <submittedName>
        <fullName evidence="4">Aminotransferase IV</fullName>
    </submittedName>
</protein>
<dbReference type="eggNOG" id="COG0115">
    <property type="taxonomic scope" value="Bacteria"/>
</dbReference>
<sequence length="280" mass="30489">MAVCYYDGKYAPMEECSLPLTDLAIQRGVGAFESIRIYDGTPFAMTMHLDRLAGSVAGAGIEAAGIIGKLPGVIRGWLAQEENRGFDGLAKPYITGGDVNNRGVFPNPRFFVIFEDSHGPTPEEREKGVVLVPNHTARPFPLIKSTNYLFGFIPLGKAEDAKFESLYITPEGEVTESMSSNFFICKEGKIVTAPVGKVLKGVTRDIILTLAAENGFKVEERCPRESELAEADEAFITGSVKEVLPVVRIGAVKIGNGRPGPVAQALRHLFVKNKGRWMDK</sequence>
<dbReference type="InterPro" id="IPR043132">
    <property type="entry name" value="BCAT-like_C"/>
</dbReference>
<dbReference type="Gene3D" id="3.20.10.10">
    <property type="entry name" value="D-amino Acid Aminotransferase, subunit A, domain 2"/>
    <property type="match status" value="1"/>
</dbReference>
<keyword evidence="5" id="KW-1185">Reference proteome</keyword>
<dbReference type="FunFam" id="3.20.10.10:FF:000002">
    <property type="entry name" value="D-alanine aminotransferase"/>
    <property type="match status" value="1"/>
</dbReference>
<dbReference type="Gene3D" id="3.30.470.10">
    <property type="match status" value="1"/>
</dbReference>
<dbReference type="RefSeq" id="WP_037975835.1">
    <property type="nucleotide sequence ID" value="NZ_CAMETI010000034.1"/>
</dbReference>
<dbReference type="PANTHER" id="PTHR42743">
    <property type="entry name" value="AMINO-ACID AMINOTRANSFERASE"/>
    <property type="match status" value="1"/>
</dbReference>
<dbReference type="GO" id="GO:0008652">
    <property type="term" value="P:amino acid biosynthetic process"/>
    <property type="evidence" value="ECO:0007669"/>
    <property type="project" value="UniProtKB-ARBA"/>
</dbReference>
<evidence type="ECO:0000256" key="3">
    <source>
        <dbReference type="ARBA" id="ARBA00022898"/>
    </source>
</evidence>
<comment type="cofactor">
    <cofactor evidence="1">
        <name>pyridoxal 5'-phosphate</name>
        <dbReference type="ChEBI" id="CHEBI:597326"/>
    </cofactor>
</comment>
<proteinExistence type="inferred from homology"/>
<evidence type="ECO:0000256" key="1">
    <source>
        <dbReference type="ARBA" id="ARBA00001933"/>
    </source>
</evidence>
<dbReference type="Pfam" id="PF01063">
    <property type="entry name" value="Aminotran_4"/>
    <property type="match status" value="1"/>
</dbReference>
<dbReference type="EMBL" id="JMKI01000027">
    <property type="protein sequence ID" value="KEJ92434.1"/>
    <property type="molecule type" value="Genomic_DNA"/>
</dbReference>
<dbReference type="CDD" id="cd00449">
    <property type="entry name" value="PLPDE_IV"/>
    <property type="match status" value="1"/>
</dbReference>
<accession>A0A073IRM5</accession>
<dbReference type="InterPro" id="IPR036038">
    <property type="entry name" value="Aminotransferase-like"/>
</dbReference>
<gene>
    <name evidence="4" type="ORF">EH55_03830</name>
</gene>
<evidence type="ECO:0000313" key="4">
    <source>
        <dbReference type="EMBL" id="KEJ92434.1"/>
    </source>
</evidence>
<dbReference type="AlphaFoldDB" id="A0A073IRM5"/>
<dbReference type="OrthoDB" id="9805628at2"/>
<dbReference type="SUPFAM" id="SSF56752">
    <property type="entry name" value="D-aminoacid aminotransferase-like PLP-dependent enzymes"/>
    <property type="match status" value="1"/>
</dbReference>
<dbReference type="InterPro" id="IPR001544">
    <property type="entry name" value="Aminotrans_IV"/>
</dbReference>
<dbReference type="GeneID" id="90983468"/>
<dbReference type="STRING" id="2754.EH55_03830"/>
<dbReference type="GO" id="GO:0046394">
    <property type="term" value="P:carboxylic acid biosynthetic process"/>
    <property type="evidence" value="ECO:0007669"/>
    <property type="project" value="UniProtKB-ARBA"/>
</dbReference>
<name>A0A073IRM5_9BACT</name>
<keyword evidence="4" id="KW-0032">Aminotransferase</keyword>
<dbReference type="InterPro" id="IPR050571">
    <property type="entry name" value="Class-IV_PLP-Dep_Aminotrnsfr"/>
</dbReference>
<dbReference type="InterPro" id="IPR043131">
    <property type="entry name" value="BCAT-like_N"/>
</dbReference>
<comment type="similarity">
    <text evidence="2">Belongs to the class-IV pyridoxal-phosphate-dependent aminotransferase family.</text>
</comment>
<evidence type="ECO:0000256" key="2">
    <source>
        <dbReference type="ARBA" id="ARBA00009320"/>
    </source>
</evidence>
<evidence type="ECO:0000313" key="5">
    <source>
        <dbReference type="Proteomes" id="UP000027665"/>
    </source>
</evidence>
<organism evidence="4 5">
    <name type="scientific">Synergistes jonesii</name>
    <dbReference type="NCBI Taxonomy" id="2754"/>
    <lineage>
        <taxon>Bacteria</taxon>
        <taxon>Thermotogati</taxon>
        <taxon>Synergistota</taxon>
        <taxon>Synergistia</taxon>
        <taxon>Synergistales</taxon>
        <taxon>Synergistaceae</taxon>
        <taxon>Synergistes</taxon>
    </lineage>
</organism>
<dbReference type="PANTHER" id="PTHR42743:SF11">
    <property type="entry name" value="AMINODEOXYCHORISMATE LYASE"/>
    <property type="match status" value="1"/>
</dbReference>
<keyword evidence="3" id="KW-0663">Pyridoxal phosphate</keyword>
<comment type="caution">
    <text evidence="4">The sequence shown here is derived from an EMBL/GenBank/DDBJ whole genome shotgun (WGS) entry which is preliminary data.</text>
</comment>
<reference evidence="4 5" key="1">
    <citation type="submission" date="2014-04" db="EMBL/GenBank/DDBJ databases">
        <title>Draft Genome Sequence of Synergistes jonesii.</title>
        <authorList>
            <person name="Coil D.A."/>
            <person name="Eisen J.A."/>
            <person name="Holland-Moritz H.E."/>
        </authorList>
    </citation>
    <scope>NUCLEOTIDE SEQUENCE [LARGE SCALE GENOMIC DNA]</scope>
    <source>
        <strain evidence="4 5">78-1</strain>
    </source>
</reference>
<keyword evidence="4" id="KW-0808">Transferase</keyword>